<evidence type="ECO:0000259" key="2">
    <source>
        <dbReference type="Pfam" id="PF13387"/>
    </source>
</evidence>
<dbReference type="eggNOG" id="ENOG502Z7V0">
    <property type="taxonomic scope" value="Bacteria"/>
</dbReference>
<feature type="transmembrane region" description="Helical" evidence="1">
    <location>
        <begin position="62"/>
        <end position="80"/>
    </location>
</feature>
<evidence type="ECO:0000256" key="1">
    <source>
        <dbReference type="SAM" id="Phobius"/>
    </source>
</evidence>
<dbReference type="RefSeq" id="WP_045468683.1">
    <property type="nucleotide sequence ID" value="NZ_BBLT01000012.1"/>
</dbReference>
<dbReference type="OrthoDB" id="274718at2"/>
<keyword evidence="1" id="KW-0812">Transmembrane</keyword>
<feature type="transmembrane region" description="Helical" evidence="1">
    <location>
        <begin position="6"/>
        <end position="29"/>
    </location>
</feature>
<dbReference type="Proteomes" id="UP000030185">
    <property type="component" value="Unassembled WGS sequence"/>
</dbReference>
<dbReference type="Pfam" id="PF13387">
    <property type="entry name" value="Lnb_N"/>
    <property type="match status" value="1"/>
</dbReference>
<dbReference type="InterPro" id="IPR025178">
    <property type="entry name" value="Lnb_N"/>
</dbReference>
<gene>
    <name evidence="3" type="ORF">MYP_4607</name>
</gene>
<protein>
    <recommendedName>
        <fullName evidence="2">Lnb N-terminal periplasmic domain-containing protein</fullName>
    </recommendedName>
</protein>
<comment type="caution">
    <text evidence="3">The sequence shown here is derived from an EMBL/GenBank/DDBJ whole genome shotgun (WGS) entry which is preliminary data.</text>
</comment>
<dbReference type="STRING" id="153721.MYP_4607"/>
<name>A0A098LM22_9BACT</name>
<proteinExistence type="predicted"/>
<keyword evidence="4" id="KW-1185">Reference proteome</keyword>
<organism evidence="3 4">
    <name type="scientific">Sporocytophaga myxococcoides</name>
    <dbReference type="NCBI Taxonomy" id="153721"/>
    <lineage>
        <taxon>Bacteria</taxon>
        <taxon>Pseudomonadati</taxon>
        <taxon>Bacteroidota</taxon>
        <taxon>Cytophagia</taxon>
        <taxon>Cytophagales</taxon>
        <taxon>Cytophagaceae</taxon>
        <taxon>Sporocytophaga</taxon>
    </lineage>
</organism>
<keyword evidence="1" id="KW-1133">Transmembrane helix</keyword>
<evidence type="ECO:0000313" key="3">
    <source>
        <dbReference type="EMBL" id="GAL87377.1"/>
    </source>
</evidence>
<evidence type="ECO:0000313" key="4">
    <source>
        <dbReference type="Proteomes" id="UP000030185"/>
    </source>
</evidence>
<feature type="domain" description="Lnb N-terminal periplasmic" evidence="2">
    <location>
        <begin position="127"/>
        <end position="266"/>
    </location>
</feature>
<accession>A0A098LM22</accession>
<feature type="transmembrane region" description="Helical" evidence="1">
    <location>
        <begin position="36"/>
        <end position="56"/>
    </location>
</feature>
<dbReference type="AlphaFoldDB" id="A0A098LM22"/>
<keyword evidence="1" id="KW-0472">Membrane</keyword>
<sequence>MKSLLGILGSILSSVLIFFLLLWGTLAIYFSNLPIFVLRVVLSIIFLVFGVWAIWISRQPKLIFIFAIAYVGLIFWWLTIKPSHKREWRPEVAVMPRATINGDTIHISGYRNFVYKSYNDFTVRLEERDYLLSHLTSVDFFISYWHVGPVGHTFVSFNFDNALPLCISIETRPEVGEGFAPIASLFKQFELIYVVGDERDIVGVRTNHRHEEVYLYPIRIAPENARKLLLIYLSRVNQLADHPEFYHLLSNNCTINIVRYANKAGRKGRFYLYHFLNGFIDQYLYYRGFINTKMPFEELRKLSKINDVAQAGEAEHSQDFSKNIRANLPKVEK</sequence>
<reference evidence="3 4" key="1">
    <citation type="submission" date="2014-09" db="EMBL/GenBank/DDBJ databases">
        <title>Sporocytophaga myxococcoides PG-01 genome sequencing.</title>
        <authorList>
            <person name="Liu L."/>
            <person name="Gao P.J."/>
            <person name="Chen G.J."/>
            <person name="Wang L.S."/>
        </authorList>
    </citation>
    <scope>NUCLEOTIDE SEQUENCE [LARGE SCALE GENOMIC DNA]</scope>
    <source>
        <strain evidence="3 4">PG-01</strain>
    </source>
</reference>
<dbReference type="EMBL" id="BBLT01000012">
    <property type="protein sequence ID" value="GAL87377.1"/>
    <property type="molecule type" value="Genomic_DNA"/>
</dbReference>